<sequence length="194" mass="22521">MANTSLRQIPHSSTLSDLLGDWNGRRDETQPRLPESHSENRIAGIFSHRSLDFFKISIITFREKTVAEECLVELLVRFYLENKDQQITKFLQEFAVLNAQDEKTDALSRTLTAMYSRLSTSTMWRDAPESMVSYAKKTLERVMMARIHVIAFYPNLDADRHRDELLFKSLSKLSRAITPDHPMLRIPSIVNMIF</sequence>
<keyword evidence="2" id="KW-1185">Reference proteome</keyword>
<name>A0A1I7X3X2_HETBA</name>
<dbReference type="InterPro" id="IPR037191">
    <property type="entry name" value="VPS9_dom_sf"/>
</dbReference>
<evidence type="ECO:0000313" key="2">
    <source>
        <dbReference type="Proteomes" id="UP000095283"/>
    </source>
</evidence>
<proteinExistence type="predicted"/>
<dbReference type="WBParaSite" id="Hba_12290">
    <property type="protein sequence ID" value="Hba_12290"/>
    <property type="gene ID" value="Hba_12290"/>
</dbReference>
<evidence type="ECO:0000259" key="1">
    <source>
        <dbReference type="Pfam" id="PF18151"/>
    </source>
</evidence>
<protein>
    <submittedName>
        <fullName evidence="3">DUF5601 domain-containing protein</fullName>
    </submittedName>
</protein>
<dbReference type="Proteomes" id="UP000095283">
    <property type="component" value="Unplaced"/>
</dbReference>
<dbReference type="SUPFAM" id="SSF109993">
    <property type="entry name" value="VPS9 domain"/>
    <property type="match status" value="1"/>
</dbReference>
<dbReference type="Gene3D" id="1.10.246.120">
    <property type="match status" value="1"/>
</dbReference>
<dbReference type="AlphaFoldDB" id="A0A1I7X3X2"/>
<reference evidence="3" key="1">
    <citation type="submission" date="2016-11" db="UniProtKB">
        <authorList>
            <consortium name="WormBaseParasite"/>
        </authorList>
    </citation>
    <scope>IDENTIFICATION</scope>
</reference>
<dbReference type="Pfam" id="PF18151">
    <property type="entry name" value="DUF5601"/>
    <property type="match status" value="1"/>
</dbReference>
<feature type="domain" description="RABX5 catalytic core helical" evidence="1">
    <location>
        <begin position="86"/>
        <end position="148"/>
    </location>
</feature>
<dbReference type="InterPro" id="IPR041545">
    <property type="entry name" value="DUF5601"/>
</dbReference>
<evidence type="ECO:0000313" key="3">
    <source>
        <dbReference type="WBParaSite" id="Hba_12290"/>
    </source>
</evidence>
<organism evidence="2 3">
    <name type="scientific">Heterorhabditis bacteriophora</name>
    <name type="common">Entomopathogenic nematode worm</name>
    <dbReference type="NCBI Taxonomy" id="37862"/>
    <lineage>
        <taxon>Eukaryota</taxon>
        <taxon>Metazoa</taxon>
        <taxon>Ecdysozoa</taxon>
        <taxon>Nematoda</taxon>
        <taxon>Chromadorea</taxon>
        <taxon>Rhabditida</taxon>
        <taxon>Rhabditina</taxon>
        <taxon>Rhabditomorpha</taxon>
        <taxon>Strongyloidea</taxon>
        <taxon>Heterorhabditidae</taxon>
        <taxon>Heterorhabditis</taxon>
    </lineage>
</organism>
<accession>A0A1I7X3X2</accession>